<keyword evidence="1 4" id="KW-0349">Heme</keyword>
<organism evidence="7 8">
    <name type="scientific">Keguizhuia sedimenti</name>
    <dbReference type="NCBI Taxonomy" id="3064264"/>
    <lineage>
        <taxon>Bacteria</taxon>
        <taxon>Pseudomonadati</taxon>
        <taxon>Pseudomonadota</taxon>
        <taxon>Betaproteobacteria</taxon>
        <taxon>Burkholderiales</taxon>
        <taxon>Oxalobacteraceae</taxon>
        <taxon>Keguizhuia</taxon>
    </lineage>
</organism>
<gene>
    <name evidence="7" type="ORF">Q8A64_17070</name>
</gene>
<evidence type="ECO:0000256" key="5">
    <source>
        <dbReference type="SAM" id="SignalP"/>
    </source>
</evidence>
<dbReference type="EMBL" id="JAUYVH010000016">
    <property type="protein sequence ID" value="MDQ9172126.1"/>
    <property type="molecule type" value="Genomic_DNA"/>
</dbReference>
<evidence type="ECO:0000256" key="2">
    <source>
        <dbReference type="ARBA" id="ARBA00022723"/>
    </source>
</evidence>
<comment type="caution">
    <text evidence="7">The sequence shown here is derived from an EMBL/GenBank/DDBJ whole genome shotgun (WGS) entry which is preliminary data.</text>
</comment>
<dbReference type="PROSITE" id="PS51257">
    <property type="entry name" value="PROKAR_LIPOPROTEIN"/>
    <property type="match status" value="1"/>
</dbReference>
<proteinExistence type="predicted"/>
<evidence type="ECO:0000313" key="7">
    <source>
        <dbReference type="EMBL" id="MDQ9172126.1"/>
    </source>
</evidence>
<evidence type="ECO:0000256" key="1">
    <source>
        <dbReference type="ARBA" id="ARBA00022617"/>
    </source>
</evidence>
<dbReference type="InterPro" id="IPR009056">
    <property type="entry name" value="Cyt_c-like_dom"/>
</dbReference>
<keyword evidence="8" id="KW-1185">Reference proteome</keyword>
<dbReference type="RefSeq" id="WP_338438127.1">
    <property type="nucleotide sequence ID" value="NZ_JAUYVH010000016.1"/>
</dbReference>
<dbReference type="PROSITE" id="PS51007">
    <property type="entry name" value="CYTC"/>
    <property type="match status" value="1"/>
</dbReference>
<evidence type="ECO:0000256" key="3">
    <source>
        <dbReference type="ARBA" id="ARBA00023004"/>
    </source>
</evidence>
<keyword evidence="5" id="KW-0732">Signal</keyword>
<reference evidence="7 8" key="1">
    <citation type="submission" date="2023-08" db="EMBL/GenBank/DDBJ databases">
        <title>Oxalobacteraceae gen .nov., isolated from river sludge outside the plant.</title>
        <authorList>
            <person name="Zhao S.Y."/>
        </authorList>
    </citation>
    <scope>NUCLEOTIDE SEQUENCE [LARGE SCALE GENOMIC DNA]</scope>
    <source>
        <strain evidence="7 8">R-40</strain>
    </source>
</reference>
<evidence type="ECO:0000256" key="4">
    <source>
        <dbReference type="PROSITE-ProRule" id="PRU00433"/>
    </source>
</evidence>
<dbReference type="Pfam" id="PF00034">
    <property type="entry name" value="Cytochrom_C"/>
    <property type="match status" value="1"/>
</dbReference>
<dbReference type="Gene3D" id="1.10.760.10">
    <property type="entry name" value="Cytochrome c-like domain"/>
    <property type="match status" value="1"/>
</dbReference>
<sequence>MARMRTWKLLCRVGMLAAALALTACVEKPIKTMVAGGEPKQGKQLIEAYGCAACHAIPGVDHLGSNVGPPLEKFGLRAYVGGVLPNNPENLVRWLMNPPAIDPRTAMPNLGVSESEARHMAAYLYTLKAK</sequence>
<accession>A0ABU1BUK3</accession>
<feature type="chain" id="PRO_5045724327" evidence="5">
    <location>
        <begin position="25"/>
        <end position="130"/>
    </location>
</feature>
<evidence type="ECO:0000313" key="8">
    <source>
        <dbReference type="Proteomes" id="UP001225596"/>
    </source>
</evidence>
<feature type="signal peptide" evidence="5">
    <location>
        <begin position="1"/>
        <end position="24"/>
    </location>
</feature>
<protein>
    <submittedName>
        <fullName evidence="7">C-type cytochrome</fullName>
    </submittedName>
</protein>
<dbReference type="Proteomes" id="UP001225596">
    <property type="component" value="Unassembled WGS sequence"/>
</dbReference>
<keyword evidence="2 4" id="KW-0479">Metal-binding</keyword>
<name>A0ABU1BUK3_9BURK</name>
<dbReference type="SUPFAM" id="SSF46626">
    <property type="entry name" value="Cytochrome c"/>
    <property type="match status" value="1"/>
</dbReference>
<evidence type="ECO:0000259" key="6">
    <source>
        <dbReference type="PROSITE" id="PS51007"/>
    </source>
</evidence>
<feature type="domain" description="Cytochrome c" evidence="6">
    <location>
        <begin position="37"/>
        <end position="128"/>
    </location>
</feature>
<dbReference type="InterPro" id="IPR036909">
    <property type="entry name" value="Cyt_c-like_dom_sf"/>
</dbReference>
<keyword evidence="3 4" id="KW-0408">Iron</keyword>